<gene>
    <name evidence="6" type="ORF">HLB23_05415</name>
</gene>
<dbReference type="SMART" id="SM00116">
    <property type="entry name" value="CBS"/>
    <property type="match status" value="2"/>
</dbReference>
<dbReference type="Gene3D" id="3.10.580.10">
    <property type="entry name" value="CBS-domain"/>
    <property type="match status" value="1"/>
</dbReference>
<dbReference type="AlphaFoldDB" id="A0A849BT47"/>
<evidence type="ECO:0000256" key="2">
    <source>
        <dbReference type="PROSITE-ProRule" id="PRU00703"/>
    </source>
</evidence>
<dbReference type="InterPro" id="IPR051257">
    <property type="entry name" value="Diverse_CBS-Domain"/>
</dbReference>
<accession>A0A849BT47</accession>
<dbReference type="PROSITE" id="PS50914">
    <property type="entry name" value="BON"/>
    <property type="match status" value="1"/>
</dbReference>
<dbReference type="InterPro" id="IPR007055">
    <property type="entry name" value="BON_dom"/>
</dbReference>
<keyword evidence="7" id="KW-1185">Reference proteome</keyword>
<feature type="domain" description="CBS" evidence="5">
    <location>
        <begin position="93"/>
        <end position="150"/>
    </location>
</feature>
<evidence type="ECO:0000256" key="3">
    <source>
        <dbReference type="SAM" id="MobiDB-lite"/>
    </source>
</evidence>
<keyword evidence="1 2" id="KW-0129">CBS domain</keyword>
<dbReference type="PIRSF" id="PIRSF036990">
    <property type="entry name" value="UCP036990_CBS_BON"/>
    <property type="match status" value="1"/>
</dbReference>
<dbReference type="Proteomes" id="UP000586827">
    <property type="component" value="Unassembled WGS sequence"/>
</dbReference>
<dbReference type="SUPFAM" id="SSF54631">
    <property type="entry name" value="CBS-domain pair"/>
    <property type="match status" value="1"/>
</dbReference>
<evidence type="ECO:0000256" key="1">
    <source>
        <dbReference type="ARBA" id="ARBA00023122"/>
    </source>
</evidence>
<evidence type="ECO:0000259" key="5">
    <source>
        <dbReference type="PROSITE" id="PS51371"/>
    </source>
</evidence>
<reference evidence="6 7" key="1">
    <citation type="submission" date="2020-05" db="EMBL/GenBank/DDBJ databases">
        <title>MicrobeNet Type strains.</title>
        <authorList>
            <person name="Nicholson A.C."/>
        </authorList>
    </citation>
    <scope>NUCLEOTIDE SEQUENCE [LARGE SCALE GENOMIC DNA]</scope>
    <source>
        <strain evidence="6 7">JCM 3224</strain>
    </source>
</reference>
<comment type="caution">
    <text evidence="6">The sequence shown here is derived from an EMBL/GenBank/DDBJ whole genome shotgun (WGS) entry which is preliminary data.</text>
</comment>
<feature type="domain" description="CBS" evidence="5">
    <location>
        <begin position="10"/>
        <end position="68"/>
    </location>
</feature>
<feature type="region of interest" description="Disordered" evidence="3">
    <location>
        <begin position="214"/>
        <end position="237"/>
    </location>
</feature>
<dbReference type="EMBL" id="JABELX010000001">
    <property type="protein sequence ID" value="NNH69314.1"/>
    <property type="molecule type" value="Genomic_DNA"/>
</dbReference>
<evidence type="ECO:0000259" key="4">
    <source>
        <dbReference type="PROSITE" id="PS50914"/>
    </source>
</evidence>
<evidence type="ECO:0000313" key="6">
    <source>
        <dbReference type="EMBL" id="NNH69314.1"/>
    </source>
</evidence>
<dbReference type="RefSeq" id="WP_067525382.1">
    <property type="nucleotide sequence ID" value="NZ_JABELX010000001.1"/>
</dbReference>
<organism evidence="6 7">
    <name type="scientific">Nocardia uniformis</name>
    <dbReference type="NCBI Taxonomy" id="53432"/>
    <lineage>
        <taxon>Bacteria</taxon>
        <taxon>Bacillati</taxon>
        <taxon>Actinomycetota</taxon>
        <taxon>Actinomycetes</taxon>
        <taxon>Mycobacteriales</taxon>
        <taxon>Nocardiaceae</taxon>
        <taxon>Nocardia</taxon>
    </lineage>
</organism>
<dbReference type="InterPro" id="IPR000644">
    <property type="entry name" value="CBS_dom"/>
</dbReference>
<feature type="domain" description="BON" evidence="4">
    <location>
        <begin position="146"/>
        <end position="215"/>
    </location>
</feature>
<dbReference type="Pfam" id="PF04972">
    <property type="entry name" value="BON"/>
    <property type="match status" value="1"/>
</dbReference>
<dbReference type="InterPro" id="IPR017080">
    <property type="entry name" value="UCP036990_CBS_BON"/>
</dbReference>
<proteinExistence type="predicted"/>
<dbReference type="PROSITE" id="PS51371">
    <property type="entry name" value="CBS"/>
    <property type="match status" value="2"/>
</dbReference>
<dbReference type="CDD" id="cd04586">
    <property type="entry name" value="CBS_pair_BON_assoc"/>
    <property type="match status" value="1"/>
</dbReference>
<dbReference type="PANTHER" id="PTHR43080:SF29">
    <property type="entry name" value="OS02G0818000 PROTEIN"/>
    <property type="match status" value="1"/>
</dbReference>
<dbReference type="PANTHER" id="PTHR43080">
    <property type="entry name" value="CBS DOMAIN-CONTAINING PROTEIN CBSX3, MITOCHONDRIAL"/>
    <property type="match status" value="1"/>
</dbReference>
<name>A0A849BT47_9NOCA</name>
<evidence type="ECO:0000313" key="7">
    <source>
        <dbReference type="Proteomes" id="UP000586827"/>
    </source>
</evidence>
<sequence>MRHKRVADVMARDVVTVQTNAPFRKVARMLAEHHVSGLPVLDADGRVVGIVSEADLLARQARAGGTDGAWMWHLLRDKTFTRRGVSLTAADLMSSPAVTVGANDRLASAAATLARHGVKRAPVLDADGVLRGIVSRRDLLSVYLRHDADLATEIREQVLTRALSVAPMNVRVQVHGGVVTLRGKVVRQSMIEVITSLTETVDGVIDVRNEIVAETDDTHRPPTSPEALTMTHPRTGH</sequence>
<protein>
    <submittedName>
        <fullName evidence="6">CBS domain-containing protein</fullName>
    </submittedName>
</protein>
<dbReference type="Pfam" id="PF00571">
    <property type="entry name" value="CBS"/>
    <property type="match status" value="2"/>
</dbReference>
<dbReference type="Gene3D" id="3.30.1340.30">
    <property type="match status" value="1"/>
</dbReference>
<dbReference type="InterPro" id="IPR046342">
    <property type="entry name" value="CBS_dom_sf"/>
</dbReference>